<dbReference type="RefSeq" id="WP_269607564.1">
    <property type="nucleotide sequence ID" value="NZ_JAPWIJ010000010.1"/>
</dbReference>
<dbReference type="EMBL" id="JAPWIJ010000010">
    <property type="protein sequence ID" value="MCZ4521139.1"/>
    <property type="molecule type" value="Genomic_DNA"/>
</dbReference>
<evidence type="ECO:0000313" key="2">
    <source>
        <dbReference type="EMBL" id="MCZ4521139.1"/>
    </source>
</evidence>
<feature type="region of interest" description="Disordered" evidence="1">
    <location>
        <begin position="1"/>
        <end position="23"/>
    </location>
</feature>
<comment type="caution">
    <text evidence="2">The sequence shown here is derived from an EMBL/GenBank/DDBJ whole genome shotgun (WGS) entry which is preliminary data.</text>
</comment>
<protein>
    <recommendedName>
        <fullName evidence="4">Protein kinase</fullName>
    </recommendedName>
</protein>
<organism evidence="2 3">
    <name type="scientific">Rhodococcus ruber</name>
    <dbReference type="NCBI Taxonomy" id="1830"/>
    <lineage>
        <taxon>Bacteria</taxon>
        <taxon>Bacillati</taxon>
        <taxon>Actinomycetota</taxon>
        <taxon>Actinomycetes</taxon>
        <taxon>Mycobacteriales</taxon>
        <taxon>Nocardiaceae</taxon>
        <taxon>Rhodococcus</taxon>
    </lineage>
</organism>
<sequence length="184" mass="17498">MFSVSQPRHSSPHSSTTRTSSRFGSRIARTAAIFALGSGMTAAALVGSGTASAAPVNCVSPPSANDIQVDGTASCGATSNGTGRATAGAADSGTAVSVNDGPGATTTFANGFGVALGASKNAGTAYALALGGGIAHSWADAGQTTLAVAGWGSGATSEGQGVDCVGPLSLALNLSSGQFCVLGS</sequence>
<evidence type="ECO:0008006" key="4">
    <source>
        <dbReference type="Google" id="ProtNLM"/>
    </source>
</evidence>
<name>A0ABT4MJH1_9NOCA</name>
<gene>
    <name evidence="2" type="ORF">O4220_21720</name>
</gene>
<keyword evidence="3" id="KW-1185">Reference proteome</keyword>
<reference evidence="2" key="1">
    <citation type="submission" date="2022-12" db="EMBL/GenBank/DDBJ databases">
        <authorList>
            <person name="Krivoruchko A.V."/>
            <person name="Elkin A."/>
        </authorList>
    </citation>
    <scope>NUCLEOTIDE SEQUENCE</scope>
    <source>
        <strain evidence="2">IEGM 1391</strain>
    </source>
</reference>
<accession>A0ABT4MJH1</accession>
<evidence type="ECO:0000256" key="1">
    <source>
        <dbReference type="SAM" id="MobiDB-lite"/>
    </source>
</evidence>
<evidence type="ECO:0000313" key="3">
    <source>
        <dbReference type="Proteomes" id="UP001081071"/>
    </source>
</evidence>
<dbReference type="InterPro" id="IPR046652">
    <property type="entry name" value="DUF6764"/>
</dbReference>
<dbReference type="Proteomes" id="UP001081071">
    <property type="component" value="Unassembled WGS sequence"/>
</dbReference>
<feature type="compositionally biased region" description="Low complexity" evidence="1">
    <location>
        <begin position="7"/>
        <end position="22"/>
    </location>
</feature>
<dbReference type="Pfam" id="PF20550">
    <property type="entry name" value="DUF6764"/>
    <property type="match status" value="1"/>
</dbReference>
<proteinExistence type="predicted"/>